<keyword evidence="6" id="KW-0560">Oxidoreductase</keyword>
<dbReference type="InterPro" id="IPR036249">
    <property type="entry name" value="Thioredoxin-like_sf"/>
</dbReference>
<dbReference type="PANTHER" id="PTHR42801">
    <property type="entry name" value="THIOREDOXIN-DEPENDENT PEROXIDE REDUCTASE"/>
    <property type="match status" value="1"/>
</dbReference>
<protein>
    <recommendedName>
        <fullName evidence="3">thioredoxin-dependent peroxiredoxin</fullName>
        <ecNumber evidence="3">1.11.1.24</ecNumber>
    </recommendedName>
    <alternativeName>
        <fullName evidence="11">Bacterioferritin comigratory protein</fullName>
    </alternativeName>
    <alternativeName>
        <fullName evidence="9">Thioredoxin peroxidase</fullName>
    </alternativeName>
</protein>
<dbReference type="RefSeq" id="WP_127723556.1">
    <property type="nucleotide sequence ID" value="NZ_RLIH01000003.1"/>
</dbReference>
<name>A0A437S7Y0_9FIRM</name>
<dbReference type="GO" id="GO:0034599">
    <property type="term" value="P:cellular response to oxidative stress"/>
    <property type="evidence" value="ECO:0007669"/>
    <property type="project" value="TreeGrafter"/>
</dbReference>
<reference evidence="15 16" key="1">
    <citation type="submission" date="2018-11" db="EMBL/GenBank/DDBJ databases">
        <title>Genome sequencing and assembly of Anaerosphaera sp. nov., GS7-6-2.</title>
        <authorList>
            <person name="Rettenmaier R."/>
            <person name="Liebl W."/>
            <person name="Zverlov V."/>
        </authorList>
    </citation>
    <scope>NUCLEOTIDE SEQUENCE [LARGE SCALE GENOMIC DNA]</scope>
    <source>
        <strain evidence="15 16">GS7-6-2</strain>
    </source>
</reference>
<keyword evidence="7" id="KW-1015">Disulfide bond</keyword>
<dbReference type="CDD" id="cd03017">
    <property type="entry name" value="PRX_BCP"/>
    <property type="match status" value="1"/>
</dbReference>
<dbReference type="EC" id="1.11.1.24" evidence="3"/>
<dbReference type="PIRSF" id="PIRSF000239">
    <property type="entry name" value="AHPC"/>
    <property type="match status" value="1"/>
</dbReference>
<evidence type="ECO:0000256" key="5">
    <source>
        <dbReference type="ARBA" id="ARBA00022862"/>
    </source>
</evidence>
<dbReference type="OrthoDB" id="9812811at2"/>
<dbReference type="FunFam" id="3.40.30.10:FF:000007">
    <property type="entry name" value="Thioredoxin-dependent thiol peroxidase"/>
    <property type="match status" value="1"/>
</dbReference>
<dbReference type="InterPro" id="IPR000866">
    <property type="entry name" value="AhpC/TSA"/>
</dbReference>
<evidence type="ECO:0000256" key="2">
    <source>
        <dbReference type="ARBA" id="ARBA00011245"/>
    </source>
</evidence>
<evidence type="ECO:0000256" key="10">
    <source>
        <dbReference type="ARBA" id="ARBA00038489"/>
    </source>
</evidence>
<dbReference type="SUPFAM" id="SSF52833">
    <property type="entry name" value="Thioredoxin-like"/>
    <property type="match status" value="1"/>
</dbReference>
<gene>
    <name evidence="15" type="ORF">EF514_02645</name>
</gene>
<dbReference type="PROSITE" id="PS51352">
    <property type="entry name" value="THIOREDOXIN_2"/>
    <property type="match status" value="1"/>
</dbReference>
<dbReference type="EMBL" id="RLIH01000003">
    <property type="protein sequence ID" value="RVU55189.1"/>
    <property type="molecule type" value="Genomic_DNA"/>
</dbReference>
<evidence type="ECO:0000256" key="8">
    <source>
        <dbReference type="ARBA" id="ARBA00023284"/>
    </source>
</evidence>
<evidence type="ECO:0000313" key="15">
    <source>
        <dbReference type="EMBL" id="RVU55189.1"/>
    </source>
</evidence>
<feature type="active site" description="Cysteine sulfenic acid (-SOH) intermediate; for peroxidase activity" evidence="13">
    <location>
        <position position="41"/>
    </location>
</feature>
<feature type="domain" description="Thioredoxin" evidence="14">
    <location>
        <begin position="1"/>
        <end position="150"/>
    </location>
</feature>
<evidence type="ECO:0000256" key="7">
    <source>
        <dbReference type="ARBA" id="ARBA00023157"/>
    </source>
</evidence>
<evidence type="ECO:0000256" key="1">
    <source>
        <dbReference type="ARBA" id="ARBA00003330"/>
    </source>
</evidence>
<comment type="similarity">
    <text evidence="10">Belongs to the peroxiredoxin family. BCP/PrxQ subfamily.</text>
</comment>
<evidence type="ECO:0000256" key="4">
    <source>
        <dbReference type="ARBA" id="ARBA00022559"/>
    </source>
</evidence>
<dbReference type="PANTHER" id="PTHR42801:SF4">
    <property type="entry name" value="AHPC_TSA FAMILY PROTEIN"/>
    <property type="match status" value="1"/>
</dbReference>
<dbReference type="GO" id="GO:0008379">
    <property type="term" value="F:thioredoxin peroxidase activity"/>
    <property type="evidence" value="ECO:0007669"/>
    <property type="project" value="TreeGrafter"/>
</dbReference>
<keyword evidence="5" id="KW-0049">Antioxidant</keyword>
<dbReference type="InterPro" id="IPR024706">
    <property type="entry name" value="Peroxiredoxin_AhpC-typ"/>
</dbReference>
<comment type="catalytic activity">
    <reaction evidence="12">
        <text>a hydroperoxide + [thioredoxin]-dithiol = an alcohol + [thioredoxin]-disulfide + H2O</text>
        <dbReference type="Rhea" id="RHEA:62620"/>
        <dbReference type="Rhea" id="RHEA-COMP:10698"/>
        <dbReference type="Rhea" id="RHEA-COMP:10700"/>
        <dbReference type="ChEBI" id="CHEBI:15377"/>
        <dbReference type="ChEBI" id="CHEBI:29950"/>
        <dbReference type="ChEBI" id="CHEBI:30879"/>
        <dbReference type="ChEBI" id="CHEBI:35924"/>
        <dbReference type="ChEBI" id="CHEBI:50058"/>
        <dbReference type="EC" id="1.11.1.24"/>
    </reaction>
</comment>
<keyword evidence="4" id="KW-0575">Peroxidase</keyword>
<evidence type="ECO:0000256" key="9">
    <source>
        <dbReference type="ARBA" id="ARBA00032824"/>
    </source>
</evidence>
<evidence type="ECO:0000259" key="14">
    <source>
        <dbReference type="PROSITE" id="PS51352"/>
    </source>
</evidence>
<evidence type="ECO:0000256" key="11">
    <source>
        <dbReference type="ARBA" id="ARBA00041373"/>
    </source>
</evidence>
<dbReference type="Gene3D" id="3.40.30.10">
    <property type="entry name" value="Glutaredoxin"/>
    <property type="match status" value="1"/>
</dbReference>
<dbReference type="GO" id="GO:0005737">
    <property type="term" value="C:cytoplasm"/>
    <property type="evidence" value="ECO:0007669"/>
    <property type="project" value="TreeGrafter"/>
</dbReference>
<evidence type="ECO:0000256" key="3">
    <source>
        <dbReference type="ARBA" id="ARBA00013017"/>
    </source>
</evidence>
<proteinExistence type="inferred from homology"/>
<dbReference type="Proteomes" id="UP000288812">
    <property type="component" value="Unassembled WGS sequence"/>
</dbReference>
<sequence>MILLNTNFNLPSTSGKNVSLDDYKGKYLVLYFYPKDNTSGCTLEANQFSENYSEFKKAGAEIVGISKDSIASHNRFKEKENIPFELLSDTEREVHNNFEVLKPAKMYGKDVIKTVRSTFIFDKEGNLIKEYRDVKARDHALEVLEFIKSL</sequence>
<organism evidence="15 16">
    <name type="scientific">Anaerosphaera multitolerans</name>
    <dbReference type="NCBI Taxonomy" id="2487351"/>
    <lineage>
        <taxon>Bacteria</taxon>
        <taxon>Bacillati</taxon>
        <taxon>Bacillota</taxon>
        <taxon>Tissierellia</taxon>
        <taxon>Tissierellales</taxon>
        <taxon>Peptoniphilaceae</taxon>
        <taxon>Anaerosphaera</taxon>
    </lineage>
</organism>
<keyword evidence="16" id="KW-1185">Reference proteome</keyword>
<evidence type="ECO:0000313" key="16">
    <source>
        <dbReference type="Proteomes" id="UP000288812"/>
    </source>
</evidence>
<accession>A0A437S7Y0</accession>
<evidence type="ECO:0000256" key="12">
    <source>
        <dbReference type="ARBA" id="ARBA00049091"/>
    </source>
</evidence>
<comment type="function">
    <text evidence="1">Thiol-specific peroxidase that catalyzes the reduction of hydrogen peroxide and organic hydroperoxides to water and alcohols, respectively. Plays a role in cell protection against oxidative stress by detoxifying peroxides and as sensor of hydrogen peroxide-mediated signaling events.</text>
</comment>
<comment type="subunit">
    <text evidence="2">Monomer.</text>
</comment>
<evidence type="ECO:0000256" key="6">
    <source>
        <dbReference type="ARBA" id="ARBA00023002"/>
    </source>
</evidence>
<evidence type="ECO:0000256" key="13">
    <source>
        <dbReference type="PIRSR" id="PIRSR000239-1"/>
    </source>
</evidence>
<dbReference type="Pfam" id="PF00578">
    <property type="entry name" value="AhpC-TSA"/>
    <property type="match status" value="1"/>
</dbReference>
<keyword evidence="8" id="KW-0676">Redox-active center</keyword>
<comment type="caution">
    <text evidence="15">The sequence shown here is derived from an EMBL/GenBank/DDBJ whole genome shotgun (WGS) entry which is preliminary data.</text>
</comment>
<dbReference type="InterPro" id="IPR013766">
    <property type="entry name" value="Thioredoxin_domain"/>
</dbReference>
<dbReference type="AlphaFoldDB" id="A0A437S7Y0"/>
<dbReference type="GO" id="GO:0045454">
    <property type="term" value="P:cell redox homeostasis"/>
    <property type="evidence" value="ECO:0007669"/>
    <property type="project" value="TreeGrafter"/>
</dbReference>
<dbReference type="InterPro" id="IPR050924">
    <property type="entry name" value="Peroxiredoxin_BCP/PrxQ"/>
</dbReference>